<dbReference type="GO" id="GO:0030288">
    <property type="term" value="C:outer membrane-bounded periplasmic space"/>
    <property type="evidence" value="ECO:0007669"/>
    <property type="project" value="TreeGrafter"/>
</dbReference>
<evidence type="ECO:0000256" key="1">
    <source>
        <dbReference type="ARBA" id="ARBA00022801"/>
    </source>
</evidence>
<organism evidence="3 4">
    <name type="scientific">Bacillus gobiensis</name>
    <dbReference type="NCBI Taxonomy" id="1441095"/>
    <lineage>
        <taxon>Bacteria</taxon>
        <taxon>Bacillati</taxon>
        <taxon>Bacillota</taxon>
        <taxon>Bacilli</taxon>
        <taxon>Bacillales</taxon>
        <taxon>Bacillaceae</taxon>
        <taxon>Bacillus</taxon>
    </lineage>
</organism>
<dbReference type="Proteomes" id="UP000067625">
    <property type="component" value="Chromosome"/>
</dbReference>
<dbReference type="CDD" id="cd02696">
    <property type="entry name" value="MurNAc-LAA"/>
    <property type="match status" value="1"/>
</dbReference>
<keyword evidence="1" id="KW-0378">Hydrolase</keyword>
<name>A0A0M4FEP4_9BACI</name>
<evidence type="ECO:0000313" key="3">
    <source>
        <dbReference type="EMBL" id="ALC80699.1"/>
    </source>
</evidence>
<dbReference type="OrthoDB" id="9763643at2"/>
<dbReference type="PANTHER" id="PTHR30404:SF0">
    <property type="entry name" value="N-ACETYLMURAMOYL-L-ALANINE AMIDASE AMIC"/>
    <property type="match status" value="1"/>
</dbReference>
<accession>A0A0M4FEP4</accession>
<protein>
    <submittedName>
        <fullName evidence="3">N-acetylmuramoyl-L-alanine amidase</fullName>
    </submittedName>
</protein>
<dbReference type="Gene3D" id="3.40.630.40">
    <property type="entry name" value="Zn-dependent exopeptidases"/>
    <property type="match status" value="1"/>
</dbReference>
<dbReference type="GO" id="GO:0008745">
    <property type="term" value="F:N-acetylmuramoyl-L-alanine amidase activity"/>
    <property type="evidence" value="ECO:0007669"/>
    <property type="project" value="InterPro"/>
</dbReference>
<dbReference type="PANTHER" id="PTHR30404">
    <property type="entry name" value="N-ACETYLMURAMOYL-L-ALANINE AMIDASE"/>
    <property type="match status" value="1"/>
</dbReference>
<reference evidence="3 4" key="2">
    <citation type="journal article" date="2016" name="Int. J. Syst. Evol. Microbiol.">
        <title>Bacillus gobiensis sp. nov., isolated from a soil sample.</title>
        <authorList>
            <person name="Liu B."/>
            <person name="Liu G.H."/>
            <person name="Cetin S."/>
            <person name="Schumann P."/>
            <person name="Pan Z.Z."/>
            <person name="Chen Q.Q."/>
        </authorList>
    </citation>
    <scope>NUCLEOTIDE SEQUENCE [LARGE SCALE GENOMIC DNA]</scope>
    <source>
        <strain evidence="3 4">FJAT-4402</strain>
    </source>
</reference>
<dbReference type="InterPro" id="IPR002508">
    <property type="entry name" value="MurNAc-LAA_cat"/>
</dbReference>
<dbReference type="GO" id="GO:0009253">
    <property type="term" value="P:peptidoglycan catabolic process"/>
    <property type="evidence" value="ECO:0007669"/>
    <property type="project" value="InterPro"/>
</dbReference>
<dbReference type="SMART" id="SM00646">
    <property type="entry name" value="Ami_3"/>
    <property type="match status" value="1"/>
</dbReference>
<dbReference type="EMBL" id="CP012600">
    <property type="protein sequence ID" value="ALC80699.1"/>
    <property type="molecule type" value="Genomic_DNA"/>
</dbReference>
<evidence type="ECO:0000259" key="2">
    <source>
        <dbReference type="SMART" id="SM00646"/>
    </source>
</evidence>
<dbReference type="SUPFAM" id="SSF53187">
    <property type="entry name" value="Zn-dependent exopeptidases"/>
    <property type="match status" value="1"/>
</dbReference>
<feature type="domain" description="MurNAc-LAA" evidence="2">
    <location>
        <begin position="63"/>
        <end position="175"/>
    </location>
</feature>
<dbReference type="Pfam" id="PF01520">
    <property type="entry name" value="Amidase_3"/>
    <property type="match status" value="1"/>
</dbReference>
<gene>
    <name evidence="3" type="ORF">AM592_03170</name>
</gene>
<dbReference type="PATRIC" id="fig|1441095.3.peg.693"/>
<dbReference type="AlphaFoldDB" id="A0A0M4FEP4"/>
<dbReference type="STRING" id="1441095.AM592_03170"/>
<evidence type="ECO:0000313" key="4">
    <source>
        <dbReference type="Proteomes" id="UP000067625"/>
    </source>
</evidence>
<dbReference type="InterPro" id="IPR050695">
    <property type="entry name" value="N-acetylmuramoyl_amidase_3"/>
</dbReference>
<keyword evidence="4" id="KW-1185">Reference proteome</keyword>
<proteinExistence type="predicted"/>
<dbReference type="RefSeq" id="WP_053602439.1">
    <property type="nucleotide sequence ID" value="NZ_CP012600.1"/>
</dbReference>
<sequence length="226" mass="25053">MKLFIDPGHGGTDSGASGNGLLEKHVNLSIAQKIAEILRIEYEGVDIRLSRTGDQTVSLTARTNSANLWGADFYLSIHVNSFNGSAEGYEDYIHTSLSDQSATAGYQRIIHEEVLKQNELRDRGRKKADFHVLRETTMPAILTENGFISDESDANKMKDPAWITRVARGHVNGLAKSFSLKKKASSNIYRVIIDGTQIGAYQDKDNALQAISARWNQFAAARIERI</sequence>
<reference evidence="4" key="1">
    <citation type="submission" date="2015-08" db="EMBL/GenBank/DDBJ databases">
        <title>Genome sequencing project for genomic taxonomy and phylogenomics of Bacillus-like bacteria.</title>
        <authorList>
            <person name="Liu B."/>
            <person name="Wang J."/>
            <person name="Zhu Y."/>
            <person name="Liu G."/>
            <person name="Chen Q."/>
            <person name="Chen Z."/>
            <person name="Lan J."/>
            <person name="Che J."/>
            <person name="Ge C."/>
            <person name="Shi H."/>
            <person name="Pan Z."/>
            <person name="Liu X."/>
        </authorList>
    </citation>
    <scope>NUCLEOTIDE SEQUENCE [LARGE SCALE GENOMIC DNA]</scope>
    <source>
        <strain evidence="4">FJAT-4402</strain>
    </source>
</reference>